<protein>
    <submittedName>
        <fullName evidence="1">Uncharacterized protein</fullName>
    </submittedName>
</protein>
<evidence type="ECO:0000313" key="2">
    <source>
        <dbReference type="Proteomes" id="UP001596978"/>
    </source>
</evidence>
<gene>
    <name evidence="1" type="ORF">ACFQ1M_00150</name>
</gene>
<proteinExistence type="predicted"/>
<accession>A0ABW3CS44</accession>
<keyword evidence="2" id="KW-1185">Reference proteome</keyword>
<dbReference type="RefSeq" id="WP_386402136.1">
    <property type="nucleotide sequence ID" value="NZ_JBHTJH010000001.1"/>
</dbReference>
<comment type="caution">
    <text evidence="1">The sequence shown here is derived from an EMBL/GenBank/DDBJ whole genome shotgun (WGS) entry which is preliminary data.</text>
</comment>
<reference evidence="2" key="1">
    <citation type="journal article" date="2019" name="Int. J. Syst. Evol. Microbiol.">
        <title>The Global Catalogue of Microorganisms (GCM) 10K type strain sequencing project: providing services to taxonomists for standard genome sequencing and annotation.</title>
        <authorList>
            <consortium name="The Broad Institute Genomics Platform"/>
            <consortium name="The Broad Institute Genome Sequencing Center for Infectious Disease"/>
            <person name="Wu L."/>
            <person name="Ma J."/>
        </authorList>
    </citation>
    <scope>NUCLEOTIDE SEQUENCE [LARGE SCALE GENOMIC DNA]</scope>
    <source>
        <strain evidence="2">CCUG 62952</strain>
    </source>
</reference>
<organism evidence="1 2">
    <name type="scientific">Sungkyunkwania multivorans</name>
    <dbReference type="NCBI Taxonomy" id="1173618"/>
    <lineage>
        <taxon>Bacteria</taxon>
        <taxon>Pseudomonadati</taxon>
        <taxon>Bacteroidota</taxon>
        <taxon>Flavobacteriia</taxon>
        <taxon>Flavobacteriales</taxon>
        <taxon>Flavobacteriaceae</taxon>
        <taxon>Sungkyunkwania</taxon>
    </lineage>
</organism>
<dbReference type="EMBL" id="JBHTJH010000001">
    <property type="protein sequence ID" value="MFD0860601.1"/>
    <property type="molecule type" value="Genomic_DNA"/>
</dbReference>
<sequence length="97" mass="11069">METTKVLHKVQLVDGMFTPSEASDVINNLIDVKINFHKLHRLSMREGDEHCNTSYDDGRLSQLLAEKEEFKAVYREAKLSGKTVRINGIINVEISDH</sequence>
<name>A0ABW3CS44_9FLAO</name>
<dbReference type="Proteomes" id="UP001596978">
    <property type="component" value="Unassembled WGS sequence"/>
</dbReference>
<evidence type="ECO:0000313" key="1">
    <source>
        <dbReference type="EMBL" id="MFD0860601.1"/>
    </source>
</evidence>